<dbReference type="AlphaFoldDB" id="F0R9B9"/>
<dbReference type="Proteomes" id="UP000007486">
    <property type="component" value="Plasmid pBACSA02"/>
</dbReference>
<geneLocation type="plasmid" evidence="1 2">
    <name>pBACSA02</name>
</geneLocation>
<organism evidence="1 2">
    <name type="scientific">Phocaeicola salanitronis (strain DSM 18170 / JCM 13657 / CCUG 60908 / BL78)</name>
    <name type="common">Bacteroides salanitronis</name>
    <dbReference type="NCBI Taxonomy" id="667015"/>
    <lineage>
        <taxon>Bacteria</taxon>
        <taxon>Pseudomonadati</taxon>
        <taxon>Bacteroidota</taxon>
        <taxon>Bacteroidia</taxon>
        <taxon>Bacteroidales</taxon>
        <taxon>Bacteroidaceae</taxon>
        <taxon>Phocaeicola</taxon>
    </lineage>
</organism>
<accession>F0R9B9</accession>
<proteinExistence type="predicted"/>
<dbReference type="KEGG" id="bsa:Bacsa_3720"/>
<evidence type="ECO:0000313" key="1">
    <source>
        <dbReference type="EMBL" id="ADY38240.1"/>
    </source>
</evidence>
<reference evidence="1 2" key="2">
    <citation type="submission" date="2011-02" db="EMBL/GenBank/DDBJ databases">
        <title>The complete sequence of plasmid2 of Bacteroides salanitronis DSM 18170.</title>
        <authorList>
            <consortium name="US DOE Joint Genome Institute (JGI-PGF)"/>
            <person name="Lucas S."/>
            <person name="Copeland A."/>
            <person name="Lapidus A."/>
            <person name="Goodwin L."/>
            <person name="Pitluck S."/>
            <person name="Kyrpides N."/>
            <person name="Mavromatis K."/>
            <person name="Ivanova N."/>
            <person name="Mikhailova N."/>
            <person name="Teshima H."/>
            <person name="Misra M."/>
            <person name="Detter J.C."/>
            <person name="Han C."/>
            <person name="Larimer F."/>
            <person name="Land M."/>
            <person name="Hauser L."/>
            <person name="Markowitz V."/>
            <person name="Cheng J.-F."/>
            <person name="Hugenholtz P."/>
            <person name="Woyke T."/>
            <person name="Wu D."/>
            <person name="Gronow S."/>
            <person name="Wellnitz S."/>
            <person name="Brambilla E."/>
            <person name="Klenk H.-P."/>
            <person name="Eisen J.A."/>
        </authorList>
    </citation>
    <scope>NUCLEOTIDE SEQUENCE [LARGE SCALE GENOMIC DNA]</scope>
    <source>
        <strain evidence="1 2">DSM 18170</strain>
        <plasmid evidence="1 2">pBACSA02</plasmid>
    </source>
</reference>
<dbReference type="RefSeq" id="WP_013622877.1">
    <property type="nucleotide sequence ID" value="NC_015168.1"/>
</dbReference>
<evidence type="ECO:0000313" key="2">
    <source>
        <dbReference type="Proteomes" id="UP000007486"/>
    </source>
</evidence>
<keyword evidence="1" id="KW-0614">Plasmid</keyword>
<name>F0R9B9_PHOSB</name>
<gene>
    <name evidence="1" type="ordered locus">Bacsa_3720</name>
</gene>
<protein>
    <submittedName>
        <fullName evidence="1">Uncharacterized protein</fullName>
    </submittedName>
</protein>
<dbReference type="EMBL" id="CP002532">
    <property type="protein sequence ID" value="ADY38240.1"/>
    <property type="molecule type" value="Genomic_DNA"/>
</dbReference>
<sequence length="44" mass="5204">MMKNESYVELSKKENSEIYGGKSFMTTIGELCHKGWNEVKSWFR</sequence>
<dbReference type="HOGENOM" id="CLU_3212667_0_0_10"/>
<reference evidence="2" key="1">
    <citation type="journal article" date="2011" name="Stand. Genomic Sci.">
        <title>Complete genome sequence of Bacteroides salanitronis type strain (BL78).</title>
        <authorList>
            <person name="Gronow S."/>
            <person name="Held B."/>
            <person name="Lucas S."/>
            <person name="Lapidus A."/>
            <person name="Del Rio T.G."/>
            <person name="Nolan M."/>
            <person name="Tice H."/>
            <person name="Deshpande S."/>
            <person name="Cheng J.F."/>
            <person name="Pitluck S."/>
            <person name="Liolios K."/>
            <person name="Pagani I."/>
            <person name="Ivanova N."/>
            <person name="Mavromatis K."/>
            <person name="Pati A."/>
            <person name="Tapia R."/>
            <person name="Han C."/>
            <person name="Goodwin L."/>
            <person name="Chen A."/>
            <person name="Palaniappan K."/>
            <person name="Land M."/>
            <person name="Hauser L."/>
            <person name="Chang Y.J."/>
            <person name="Jeffries C.D."/>
            <person name="Brambilla E.M."/>
            <person name="Rohde M."/>
            <person name="Goker M."/>
            <person name="Detter J.C."/>
            <person name="Woyke T."/>
            <person name="Bristow J."/>
            <person name="Markowitz V."/>
            <person name="Hugenholtz P."/>
            <person name="Kyrpides N.C."/>
            <person name="Klenk H.P."/>
            <person name="Eisen J.A."/>
        </authorList>
    </citation>
    <scope>NUCLEOTIDE SEQUENCE [LARGE SCALE GENOMIC DNA]</scope>
    <source>
        <strain evidence="2">DSM 18170</strain>
    </source>
</reference>
<keyword evidence="2" id="KW-1185">Reference proteome</keyword>